<sequence length="282" mass="30284">MSATTGSLIRAATARLQAAGVEGARLDAQLLMGHVLGRTRLDLIAYDRDPVTEAQFLAFEALVARRMAREPVSHILGRREFWSLDFAVTEATLAPRADSETLIVAALEYFKARAKPRRILDLGTGTGCLLLALLHEFPDAFGVGVDRNPATARVARDNAARLGLLSRAAFLVGDWATALGGPFDLVISNPPYIASADIPALDPEVARFEPLGALDGGADGLEDYRRLAPDMGRLLADDGQLLFEIGATQGREVSKLVETAGFRHVAVLRDLGGRDRVIDACK</sequence>
<dbReference type="InterPro" id="IPR029063">
    <property type="entry name" value="SAM-dependent_MTases_sf"/>
</dbReference>
<gene>
    <name evidence="4 7" type="primary">prmC</name>
    <name evidence="7" type="ORF">NYP16_00020</name>
</gene>
<evidence type="ECO:0000256" key="3">
    <source>
        <dbReference type="ARBA" id="ARBA00022691"/>
    </source>
</evidence>
<dbReference type="InterPro" id="IPR040758">
    <property type="entry name" value="PrmC_N"/>
</dbReference>
<feature type="binding site" evidence="4">
    <location>
        <position position="175"/>
    </location>
    <ligand>
        <name>S-adenosyl-L-methionine</name>
        <dbReference type="ChEBI" id="CHEBI:59789"/>
    </ligand>
</feature>
<accession>A0A9X3TUE9</accession>
<dbReference type="AlphaFoldDB" id="A0A9X3TUE9"/>
<evidence type="ECO:0000313" key="8">
    <source>
        <dbReference type="Proteomes" id="UP001141619"/>
    </source>
</evidence>
<reference evidence="7" key="1">
    <citation type="submission" date="2022-08" db="EMBL/GenBank/DDBJ databases">
        <authorList>
            <person name="Vandamme P."/>
            <person name="Hettiarachchi A."/>
            <person name="Peeters C."/>
            <person name="Cnockaert M."/>
            <person name="Carlier A."/>
        </authorList>
    </citation>
    <scope>NUCLEOTIDE SEQUENCE</scope>
    <source>
        <strain evidence="7">LMG 31809</strain>
    </source>
</reference>
<name>A0A9X3TUE9_9PROT</name>
<evidence type="ECO:0000259" key="5">
    <source>
        <dbReference type="Pfam" id="PF13847"/>
    </source>
</evidence>
<dbReference type="PANTHER" id="PTHR18895:SF74">
    <property type="entry name" value="MTRF1L RELEASE FACTOR GLUTAMINE METHYLTRANSFERASE"/>
    <property type="match status" value="1"/>
</dbReference>
<dbReference type="CDD" id="cd02440">
    <property type="entry name" value="AdoMet_MTases"/>
    <property type="match status" value="1"/>
</dbReference>
<comment type="catalytic activity">
    <reaction evidence="4">
        <text>L-glutaminyl-[peptide chain release factor] + S-adenosyl-L-methionine = N(5)-methyl-L-glutaminyl-[peptide chain release factor] + S-adenosyl-L-homocysteine + H(+)</text>
        <dbReference type="Rhea" id="RHEA:42896"/>
        <dbReference type="Rhea" id="RHEA-COMP:10271"/>
        <dbReference type="Rhea" id="RHEA-COMP:10272"/>
        <dbReference type="ChEBI" id="CHEBI:15378"/>
        <dbReference type="ChEBI" id="CHEBI:30011"/>
        <dbReference type="ChEBI" id="CHEBI:57856"/>
        <dbReference type="ChEBI" id="CHEBI:59789"/>
        <dbReference type="ChEBI" id="CHEBI:61891"/>
        <dbReference type="EC" id="2.1.1.297"/>
    </reaction>
</comment>
<dbReference type="RefSeq" id="WP_274942052.1">
    <property type="nucleotide sequence ID" value="NZ_JANWOI010000001.1"/>
</dbReference>
<dbReference type="InterPro" id="IPR025714">
    <property type="entry name" value="Methyltranfer_dom"/>
</dbReference>
<comment type="function">
    <text evidence="4">Methylates the class 1 translation termination release factors RF1/PrfA and RF2/PrfB on the glutamine residue of the universally conserved GGQ motif.</text>
</comment>
<evidence type="ECO:0000256" key="4">
    <source>
        <dbReference type="HAMAP-Rule" id="MF_02126"/>
    </source>
</evidence>
<evidence type="ECO:0000256" key="1">
    <source>
        <dbReference type="ARBA" id="ARBA00022603"/>
    </source>
</evidence>
<proteinExistence type="inferred from homology"/>
<dbReference type="InterPro" id="IPR019874">
    <property type="entry name" value="RF_methyltr_PrmC"/>
</dbReference>
<dbReference type="Gene3D" id="1.10.8.10">
    <property type="entry name" value="DNA helicase RuvA subunit, C-terminal domain"/>
    <property type="match status" value="1"/>
</dbReference>
<keyword evidence="1 4" id="KW-0489">Methyltransferase</keyword>
<feature type="binding site" evidence="4">
    <location>
        <begin position="123"/>
        <end position="127"/>
    </location>
    <ligand>
        <name>S-adenosyl-L-methionine</name>
        <dbReference type="ChEBI" id="CHEBI:59789"/>
    </ligand>
</feature>
<dbReference type="Gene3D" id="3.40.50.150">
    <property type="entry name" value="Vaccinia Virus protein VP39"/>
    <property type="match status" value="1"/>
</dbReference>
<dbReference type="HAMAP" id="MF_02126">
    <property type="entry name" value="RF_methyltr_PrmC"/>
    <property type="match status" value="1"/>
</dbReference>
<evidence type="ECO:0000256" key="2">
    <source>
        <dbReference type="ARBA" id="ARBA00022679"/>
    </source>
</evidence>
<dbReference type="EC" id="2.1.1.297" evidence="4"/>
<evidence type="ECO:0000259" key="6">
    <source>
        <dbReference type="Pfam" id="PF17827"/>
    </source>
</evidence>
<dbReference type="PROSITE" id="PS00092">
    <property type="entry name" value="N6_MTASE"/>
    <property type="match status" value="1"/>
</dbReference>
<comment type="caution">
    <text evidence="7">The sequence shown here is derived from an EMBL/GenBank/DDBJ whole genome shotgun (WGS) entry which is preliminary data.</text>
</comment>
<feature type="binding site" evidence="4">
    <location>
        <begin position="189"/>
        <end position="192"/>
    </location>
    <ligand>
        <name>substrate</name>
    </ligand>
</feature>
<dbReference type="Pfam" id="PF13847">
    <property type="entry name" value="Methyltransf_31"/>
    <property type="match status" value="1"/>
</dbReference>
<feature type="binding site" evidence="4">
    <location>
        <position position="146"/>
    </location>
    <ligand>
        <name>S-adenosyl-L-methionine</name>
        <dbReference type="ChEBI" id="CHEBI:59789"/>
    </ligand>
</feature>
<keyword evidence="8" id="KW-1185">Reference proteome</keyword>
<reference evidence="7" key="2">
    <citation type="journal article" date="2023" name="Syst. Appl. Microbiol.">
        <title>Govania unica gen. nov., sp. nov., a rare biosphere bacterium that represents a novel family in the class Alphaproteobacteria.</title>
        <authorList>
            <person name="Vandamme P."/>
            <person name="Peeters C."/>
            <person name="Hettiarachchi A."/>
            <person name="Cnockaert M."/>
            <person name="Carlier A."/>
        </authorList>
    </citation>
    <scope>NUCLEOTIDE SEQUENCE</scope>
    <source>
        <strain evidence="7">LMG 31809</strain>
    </source>
</reference>
<dbReference type="GO" id="GO:0032259">
    <property type="term" value="P:methylation"/>
    <property type="evidence" value="ECO:0007669"/>
    <property type="project" value="UniProtKB-KW"/>
</dbReference>
<feature type="domain" description="Release factor glutamine methyltransferase N-terminal" evidence="6">
    <location>
        <begin position="8"/>
        <end position="77"/>
    </location>
</feature>
<dbReference type="PANTHER" id="PTHR18895">
    <property type="entry name" value="HEMK METHYLTRANSFERASE"/>
    <property type="match status" value="1"/>
</dbReference>
<feature type="domain" description="Methyltransferase" evidence="5">
    <location>
        <begin position="118"/>
        <end position="192"/>
    </location>
</feature>
<dbReference type="NCBIfam" id="TIGR00536">
    <property type="entry name" value="hemK_fam"/>
    <property type="match status" value="1"/>
</dbReference>
<dbReference type="SUPFAM" id="SSF53335">
    <property type="entry name" value="S-adenosyl-L-methionine-dependent methyltransferases"/>
    <property type="match status" value="1"/>
</dbReference>
<protein>
    <recommendedName>
        <fullName evidence="4">Release factor glutamine methyltransferase</fullName>
        <shortName evidence="4">RF MTase</shortName>
        <ecNumber evidence="4">2.1.1.297</ecNumber>
    </recommendedName>
    <alternativeName>
        <fullName evidence="4">N5-glutamine methyltransferase PrmC</fullName>
    </alternativeName>
    <alternativeName>
        <fullName evidence="4">Protein-(glutamine-N5) MTase PrmC</fullName>
    </alternativeName>
    <alternativeName>
        <fullName evidence="4">Protein-glutamine N-methyltransferase PrmC</fullName>
    </alternativeName>
</protein>
<evidence type="ECO:0000313" key="7">
    <source>
        <dbReference type="EMBL" id="MDA5192343.1"/>
    </source>
</evidence>
<dbReference type="InterPro" id="IPR002052">
    <property type="entry name" value="DNA_methylase_N6_adenine_CS"/>
</dbReference>
<organism evidence="7 8">
    <name type="scientific">Govanella unica</name>
    <dbReference type="NCBI Taxonomy" id="2975056"/>
    <lineage>
        <taxon>Bacteria</taxon>
        <taxon>Pseudomonadati</taxon>
        <taxon>Pseudomonadota</taxon>
        <taxon>Alphaproteobacteria</taxon>
        <taxon>Emcibacterales</taxon>
        <taxon>Govanellaceae</taxon>
        <taxon>Govanella</taxon>
    </lineage>
</organism>
<dbReference type="Proteomes" id="UP001141619">
    <property type="component" value="Unassembled WGS sequence"/>
</dbReference>
<dbReference type="GO" id="GO:0102559">
    <property type="term" value="F:peptide chain release factor N(5)-glutamine methyltransferase activity"/>
    <property type="evidence" value="ECO:0007669"/>
    <property type="project" value="UniProtKB-EC"/>
</dbReference>
<keyword evidence="3 4" id="KW-0949">S-adenosyl-L-methionine</keyword>
<keyword evidence="2 4" id="KW-0808">Transferase</keyword>
<dbReference type="GO" id="GO:0003676">
    <property type="term" value="F:nucleic acid binding"/>
    <property type="evidence" value="ECO:0007669"/>
    <property type="project" value="InterPro"/>
</dbReference>
<dbReference type="NCBIfam" id="TIGR03534">
    <property type="entry name" value="RF_mod_PrmC"/>
    <property type="match status" value="1"/>
</dbReference>
<dbReference type="EMBL" id="JANWOI010000001">
    <property type="protein sequence ID" value="MDA5192343.1"/>
    <property type="molecule type" value="Genomic_DNA"/>
</dbReference>
<comment type="similarity">
    <text evidence="4">Belongs to the protein N5-glutamine methyltransferase family. PrmC subfamily.</text>
</comment>
<dbReference type="InterPro" id="IPR050320">
    <property type="entry name" value="N5-glutamine_MTase"/>
</dbReference>
<feature type="binding site" evidence="4">
    <location>
        <position position="189"/>
    </location>
    <ligand>
        <name>S-adenosyl-L-methionine</name>
        <dbReference type="ChEBI" id="CHEBI:59789"/>
    </ligand>
</feature>
<dbReference type="Pfam" id="PF17827">
    <property type="entry name" value="PrmC_N"/>
    <property type="match status" value="1"/>
</dbReference>
<dbReference type="InterPro" id="IPR004556">
    <property type="entry name" value="HemK-like"/>
</dbReference>